<proteinExistence type="predicted"/>
<keyword evidence="1" id="KW-1133">Transmembrane helix</keyword>
<accession>A0A183TYK7</accession>
<evidence type="ECO:0000313" key="4">
    <source>
        <dbReference type="WBParaSite" id="TCNE_0000132601-mRNA-1"/>
    </source>
</evidence>
<dbReference type="Proteomes" id="UP000050794">
    <property type="component" value="Unassembled WGS sequence"/>
</dbReference>
<evidence type="ECO:0000313" key="2">
    <source>
        <dbReference type="EMBL" id="VDM25973.1"/>
    </source>
</evidence>
<protein>
    <submittedName>
        <fullName evidence="2 4">Uncharacterized protein</fullName>
    </submittedName>
</protein>
<evidence type="ECO:0000313" key="3">
    <source>
        <dbReference type="Proteomes" id="UP000050794"/>
    </source>
</evidence>
<reference evidence="2 3" key="2">
    <citation type="submission" date="2018-11" db="EMBL/GenBank/DDBJ databases">
        <authorList>
            <consortium name="Pathogen Informatics"/>
        </authorList>
    </citation>
    <scope>NUCLEOTIDE SEQUENCE [LARGE SCALE GENOMIC DNA]</scope>
</reference>
<reference evidence="4" key="1">
    <citation type="submission" date="2016-06" db="UniProtKB">
        <authorList>
            <consortium name="WormBaseParasite"/>
        </authorList>
    </citation>
    <scope>IDENTIFICATION</scope>
</reference>
<keyword evidence="3" id="KW-1185">Reference proteome</keyword>
<name>A0A183TYK7_TOXCA</name>
<organism evidence="3 4">
    <name type="scientific">Toxocara canis</name>
    <name type="common">Canine roundworm</name>
    <dbReference type="NCBI Taxonomy" id="6265"/>
    <lineage>
        <taxon>Eukaryota</taxon>
        <taxon>Metazoa</taxon>
        <taxon>Ecdysozoa</taxon>
        <taxon>Nematoda</taxon>
        <taxon>Chromadorea</taxon>
        <taxon>Rhabditida</taxon>
        <taxon>Spirurina</taxon>
        <taxon>Ascaridomorpha</taxon>
        <taxon>Ascaridoidea</taxon>
        <taxon>Toxocaridae</taxon>
        <taxon>Toxocara</taxon>
    </lineage>
</organism>
<keyword evidence="1" id="KW-0812">Transmembrane</keyword>
<dbReference type="WBParaSite" id="TCNE_0000132601-mRNA-1">
    <property type="protein sequence ID" value="TCNE_0000132601-mRNA-1"/>
    <property type="gene ID" value="TCNE_0000132601"/>
</dbReference>
<gene>
    <name evidence="2" type="ORF">TCNE_LOCUS1327</name>
</gene>
<dbReference type="AlphaFoldDB" id="A0A183TYK7"/>
<feature type="transmembrane region" description="Helical" evidence="1">
    <location>
        <begin position="106"/>
        <end position="130"/>
    </location>
</feature>
<sequence length="162" mass="18151">MDGGEMEKRISTGLHNRPVLLESAPRRFTKPSLHHLESTARSAFQTTSIVSLRDHIATMVFIGTPPEAQPLANLFKYQTQFSNSHAEATAYSRGGCCAVCMDLGKFCAFVVLCLVLILMVECLVYLIYLFCFRLPPINASTFSERVIVTLVLLFKQLYNDII</sequence>
<keyword evidence="1" id="KW-0472">Membrane</keyword>
<dbReference type="EMBL" id="UYWY01000953">
    <property type="protein sequence ID" value="VDM25973.1"/>
    <property type="molecule type" value="Genomic_DNA"/>
</dbReference>
<evidence type="ECO:0000256" key="1">
    <source>
        <dbReference type="SAM" id="Phobius"/>
    </source>
</evidence>